<proteinExistence type="predicted"/>
<comment type="subcellular location">
    <subcellularLocation>
        <location evidence="1">Membrane</location>
        <topology evidence="1">Multi-pass membrane protein</topology>
    </subcellularLocation>
</comment>
<evidence type="ECO:0000313" key="8">
    <source>
        <dbReference type="WBParaSite" id="Pan_g3058.t1"/>
    </source>
</evidence>
<dbReference type="AlphaFoldDB" id="A0A7E4VVW7"/>
<feature type="chain" id="PRO_5028889476" evidence="6">
    <location>
        <begin position="22"/>
        <end position="242"/>
    </location>
</feature>
<evidence type="ECO:0000313" key="7">
    <source>
        <dbReference type="Proteomes" id="UP000492821"/>
    </source>
</evidence>
<dbReference type="Proteomes" id="UP000492821">
    <property type="component" value="Unassembled WGS sequence"/>
</dbReference>
<sequence>MYSIIPLLGLTRLLMVVHVLAGNEFLNKTVEYVNYCIFNIVFQAIWYMQIPSVIERICATVFYKTYNTWGCSGTMVIVAVACIWSTLLGLEIIILSDVMSLVLLVLGNFSAVLIYPYLFKVNCQRYKADRSKQSLDDRYSVFPNVQSLYPLFGTVTIEVLYDFLSLANVYIMVTIVIPTNDESTFAVVNSIYHMAREVLQLVYCVPFLVFSEQRRRTQFLNKITTQHKNMNVEYFKQLQSQW</sequence>
<dbReference type="Pfam" id="PF10292">
    <property type="entry name" value="7TM_GPCR_Srab"/>
    <property type="match status" value="1"/>
</dbReference>
<keyword evidence="2 5" id="KW-0812">Transmembrane</keyword>
<dbReference type="WBParaSite" id="Pan_g3058.t1">
    <property type="protein sequence ID" value="Pan_g3058.t1"/>
    <property type="gene ID" value="Pan_g3058"/>
</dbReference>
<organism evidence="7 8">
    <name type="scientific">Panagrellus redivivus</name>
    <name type="common">Microworm</name>
    <dbReference type="NCBI Taxonomy" id="6233"/>
    <lineage>
        <taxon>Eukaryota</taxon>
        <taxon>Metazoa</taxon>
        <taxon>Ecdysozoa</taxon>
        <taxon>Nematoda</taxon>
        <taxon>Chromadorea</taxon>
        <taxon>Rhabditida</taxon>
        <taxon>Tylenchina</taxon>
        <taxon>Panagrolaimomorpha</taxon>
        <taxon>Panagrolaimoidea</taxon>
        <taxon>Panagrolaimidae</taxon>
        <taxon>Panagrellus</taxon>
    </lineage>
</organism>
<evidence type="ECO:0000256" key="1">
    <source>
        <dbReference type="ARBA" id="ARBA00004141"/>
    </source>
</evidence>
<dbReference type="InterPro" id="IPR019408">
    <property type="entry name" value="7TM_GPCR_serpentine_rcpt_Srab"/>
</dbReference>
<name>A0A7E4VVW7_PANRE</name>
<feature type="transmembrane region" description="Helical" evidence="5">
    <location>
        <begin position="66"/>
        <end position="87"/>
    </location>
</feature>
<feature type="signal peptide" evidence="6">
    <location>
        <begin position="1"/>
        <end position="21"/>
    </location>
</feature>
<evidence type="ECO:0000256" key="2">
    <source>
        <dbReference type="ARBA" id="ARBA00022692"/>
    </source>
</evidence>
<reference evidence="7" key="1">
    <citation type="journal article" date="2013" name="Genetics">
        <title>The draft genome and transcriptome of Panagrellus redivivus are shaped by the harsh demands of a free-living lifestyle.</title>
        <authorList>
            <person name="Srinivasan J."/>
            <person name="Dillman A.R."/>
            <person name="Macchietto M.G."/>
            <person name="Heikkinen L."/>
            <person name="Lakso M."/>
            <person name="Fracchia K.M."/>
            <person name="Antoshechkin I."/>
            <person name="Mortazavi A."/>
            <person name="Wong G."/>
            <person name="Sternberg P.W."/>
        </authorList>
    </citation>
    <scope>NUCLEOTIDE SEQUENCE [LARGE SCALE GENOMIC DNA]</scope>
    <source>
        <strain evidence="7">MT8872</strain>
    </source>
</reference>
<evidence type="ECO:0000256" key="5">
    <source>
        <dbReference type="SAM" id="Phobius"/>
    </source>
</evidence>
<protein>
    <submittedName>
        <fullName evidence="8">G_PROTEIN_RECEP_F1_2 domain-containing protein</fullName>
    </submittedName>
</protein>
<reference evidence="8" key="2">
    <citation type="submission" date="2020-10" db="UniProtKB">
        <authorList>
            <consortium name="WormBaseParasite"/>
        </authorList>
    </citation>
    <scope>IDENTIFICATION</scope>
</reference>
<keyword evidence="3 5" id="KW-1133">Transmembrane helix</keyword>
<evidence type="ECO:0000256" key="3">
    <source>
        <dbReference type="ARBA" id="ARBA00022989"/>
    </source>
</evidence>
<keyword evidence="6" id="KW-0732">Signal</keyword>
<feature type="transmembrane region" description="Helical" evidence="5">
    <location>
        <begin position="93"/>
        <end position="118"/>
    </location>
</feature>
<dbReference type="GO" id="GO:0016020">
    <property type="term" value="C:membrane"/>
    <property type="evidence" value="ECO:0007669"/>
    <property type="project" value="UniProtKB-SubCell"/>
</dbReference>
<keyword evidence="7" id="KW-1185">Reference proteome</keyword>
<evidence type="ECO:0000256" key="6">
    <source>
        <dbReference type="SAM" id="SignalP"/>
    </source>
</evidence>
<evidence type="ECO:0000256" key="4">
    <source>
        <dbReference type="ARBA" id="ARBA00023136"/>
    </source>
</evidence>
<keyword evidence="4 5" id="KW-0472">Membrane</keyword>
<accession>A0A7E4VVW7</accession>